<dbReference type="Ensembl" id="ENSSSCT00015002980.1">
    <property type="protein sequence ID" value="ENSSSCP00015000962.1"/>
    <property type="gene ID" value="ENSSSCG00015002444.1"/>
</dbReference>
<keyword evidence="1" id="KW-1133">Transmembrane helix</keyword>
<feature type="transmembrane region" description="Helical" evidence="1">
    <location>
        <begin position="46"/>
        <end position="67"/>
    </location>
</feature>
<reference evidence="2" key="1">
    <citation type="submission" date="2025-05" db="UniProtKB">
        <authorList>
            <consortium name="Ensembl"/>
        </authorList>
    </citation>
    <scope>IDENTIFICATION</scope>
</reference>
<keyword evidence="1" id="KW-0812">Transmembrane</keyword>
<evidence type="ECO:0000313" key="2">
    <source>
        <dbReference type="Ensembl" id="ENSSSCP00065002148.1"/>
    </source>
</evidence>
<dbReference type="Proteomes" id="UP000694726">
    <property type="component" value="Unplaced"/>
</dbReference>
<evidence type="ECO:0000256" key="1">
    <source>
        <dbReference type="SAM" id="Phobius"/>
    </source>
</evidence>
<name>A0A8D1X878_PIG</name>
<sequence>MLILYPATLPNSLTSLSSFWVESLGFSVCNNMSFAYSDNFTSSLPLWIPFISFICLIAVARTSNTMLNKSGKSGHPCLFPDFSGKGFSFSPLSIILTVGLSQMAFIMLRCVPAIPTLVRVFVMNECWILSNTFRHQLR</sequence>
<dbReference type="Ensembl" id="ENSSSCT00065004971.1">
    <property type="protein sequence ID" value="ENSSSCP00065002148.1"/>
    <property type="gene ID" value="ENSSSCG00065003648.1"/>
</dbReference>
<keyword evidence="1" id="KW-0472">Membrane</keyword>
<accession>A0A8D1X878</accession>
<organism evidence="2 3">
    <name type="scientific">Sus scrofa</name>
    <name type="common">Pig</name>
    <dbReference type="NCBI Taxonomy" id="9823"/>
    <lineage>
        <taxon>Eukaryota</taxon>
        <taxon>Metazoa</taxon>
        <taxon>Chordata</taxon>
        <taxon>Craniata</taxon>
        <taxon>Vertebrata</taxon>
        <taxon>Euteleostomi</taxon>
        <taxon>Mammalia</taxon>
        <taxon>Eutheria</taxon>
        <taxon>Laurasiatheria</taxon>
        <taxon>Artiodactyla</taxon>
        <taxon>Suina</taxon>
        <taxon>Suidae</taxon>
        <taxon>Sus</taxon>
    </lineage>
</organism>
<protein>
    <submittedName>
        <fullName evidence="2">Uncharacterized protein</fullName>
    </submittedName>
</protein>
<dbReference type="AlphaFoldDB" id="A0A8D1X878"/>
<evidence type="ECO:0000313" key="3">
    <source>
        <dbReference type="Proteomes" id="UP000694725"/>
    </source>
</evidence>
<proteinExistence type="predicted"/>
<dbReference type="Proteomes" id="UP000694725">
    <property type="component" value="Unplaced"/>
</dbReference>